<dbReference type="Proteomes" id="UP000054844">
    <property type="component" value="Unassembled WGS sequence"/>
</dbReference>
<accession>A0A1S8D0P1</accession>
<evidence type="ECO:0008006" key="4">
    <source>
        <dbReference type="Google" id="ProtNLM"/>
    </source>
</evidence>
<reference evidence="2" key="1">
    <citation type="submission" date="2016-12" db="EMBL/GenBank/DDBJ databases">
        <title>Draft genome sequence of Roseomonas mucosa strain AU37, isolated from a peripheral intravenous catheter.</title>
        <authorList>
            <person name="Choudhury M.A."/>
            <person name="Sidjabat H.E."/>
            <person name="Wailan A.M."/>
            <person name="Zhang L."/>
            <person name="Marsh N.M."/>
            <person name="Rickard C.M."/>
            <person name="Davies M."/>
            <person name="Mcmillan D.J."/>
        </authorList>
    </citation>
    <scope>NUCLEOTIDE SEQUENCE [LARGE SCALE GENOMIC DNA]</scope>
    <source>
        <strain evidence="2">AU37</strain>
    </source>
</reference>
<evidence type="ECO:0000313" key="3">
    <source>
        <dbReference type="Proteomes" id="UP000054844"/>
    </source>
</evidence>
<evidence type="ECO:0000256" key="1">
    <source>
        <dbReference type="SAM" id="SignalP"/>
    </source>
</evidence>
<dbReference type="AlphaFoldDB" id="A0A1S8D0P1"/>
<comment type="caution">
    <text evidence="2">The sequence shown here is derived from an EMBL/GenBank/DDBJ whole genome shotgun (WGS) entry which is preliminary data.</text>
</comment>
<keyword evidence="1" id="KW-0732">Signal</keyword>
<sequence length="162" mass="17003">MASTRRRAAGKTIIGLTAYAVFGALPNSEAHAFETPPPPEGSAARLAQKLPRLWADYDAAPLEMGASNAAYEAIDDQENAVLAAAPQTVADALAVLLITTSRLYGIGGSVIDDDDGPVLEMLANVQSRAIRLLADRTSCGLQQFAVEKYTQCEAGNGEGWAP</sequence>
<evidence type="ECO:0000313" key="2">
    <source>
        <dbReference type="EMBL" id="ONH81876.1"/>
    </source>
</evidence>
<feature type="chain" id="PRO_5010547171" description="Secreted protein" evidence="1">
    <location>
        <begin position="33"/>
        <end position="162"/>
    </location>
</feature>
<dbReference type="STRING" id="207340.APZ41_017600"/>
<feature type="signal peptide" evidence="1">
    <location>
        <begin position="1"/>
        <end position="32"/>
    </location>
</feature>
<dbReference type="RefSeq" id="WP_058390673.1">
    <property type="nucleotide sequence ID" value="NZ_LLWF02000085.1"/>
</dbReference>
<dbReference type="EMBL" id="LLWF02000085">
    <property type="protein sequence ID" value="ONH81876.1"/>
    <property type="molecule type" value="Genomic_DNA"/>
</dbReference>
<gene>
    <name evidence="2" type="ORF">APZ41_017600</name>
</gene>
<protein>
    <recommendedName>
        <fullName evidence="4">Secreted protein</fullName>
    </recommendedName>
</protein>
<organism evidence="2 3">
    <name type="scientific">Roseomonas mucosa</name>
    <dbReference type="NCBI Taxonomy" id="207340"/>
    <lineage>
        <taxon>Bacteria</taxon>
        <taxon>Pseudomonadati</taxon>
        <taxon>Pseudomonadota</taxon>
        <taxon>Alphaproteobacteria</taxon>
        <taxon>Acetobacterales</taxon>
        <taxon>Roseomonadaceae</taxon>
        <taxon>Roseomonas</taxon>
    </lineage>
</organism>
<proteinExistence type="predicted"/>
<name>A0A1S8D0P1_9PROT</name>
<keyword evidence="3" id="KW-1185">Reference proteome</keyword>